<evidence type="ECO:0000313" key="1">
    <source>
        <dbReference type="EMBL" id="KYM78404.1"/>
    </source>
</evidence>
<gene>
    <name evidence="1" type="ORF">ALC53_11059</name>
</gene>
<reference evidence="1 2" key="1">
    <citation type="submission" date="2015-09" db="EMBL/GenBank/DDBJ databases">
        <title>Atta colombica WGS genome.</title>
        <authorList>
            <person name="Nygaard S."/>
            <person name="Hu H."/>
            <person name="Boomsma J."/>
            <person name="Zhang G."/>
        </authorList>
    </citation>
    <scope>NUCLEOTIDE SEQUENCE [LARGE SCALE GENOMIC DNA]</scope>
    <source>
        <strain evidence="1">Treedump-2</strain>
        <tissue evidence="1">Whole body</tissue>
    </source>
</reference>
<accession>A0A195B2H6</accession>
<evidence type="ECO:0000313" key="2">
    <source>
        <dbReference type="Proteomes" id="UP000078540"/>
    </source>
</evidence>
<organism evidence="1 2">
    <name type="scientific">Atta colombica</name>
    <dbReference type="NCBI Taxonomy" id="520822"/>
    <lineage>
        <taxon>Eukaryota</taxon>
        <taxon>Metazoa</taxon>
        <taxon>Ecdysozoa</taxon>
        <taxon>Arthropoda</taxon>
        <taxon>Hexapoda</taxon>
        <taxon>Insecta</taxon>
        <taxon>Pterygota</taxon>
        <taxon>Neoptera</taxon>
        <taxon>Endopterygota</taxon>
        <taxon>Hymenoptera</taxon>
        <taxon>Apocrita</taxon>
        <taxon>Aculeata</taxon>
        <taxon>Formicoidea</taxon>
        <taxon>Formicidae</taxon>
        <taxon>Myrmicinae</taxon>
        <taxon>Atta</taxon>
    </lineage>
</organism>
<name>A0A195B2H6_9HYME</name>
<sequence length="96" mass="10724">MLVSKNVALACQGFVALPATEVTAVPVLNWDVSSEFYRNIKHPKALEANKKITSLQIRVPGASSYSLPRYGKVRLSNCSLQSRNVRGYPERIIYDK</sequence>
<dbReference type="EMBL" id="KQ976662">
    <property type="protein sequence ID" value="KYM78404.1"/>
    <property type="molecule type" value="Genomic_DNA"/>
</dbReference>
<protein>
    <submittedName>
        <fullName evidence="1">Uncharacterized protein</fullName>
    </submittedName>
</protein>
<dbReference type="Proteomes" id="UP000078540">
    <property type="component" value="Unassembled WGS sequence"/>
</dbReference>
<keyword evidence="2" id="KW-1185">Reference proteome</keyword>
<dbReference type="AlphaFoldDB" id="A0A195B2H6"/>
<proteinExistence type="predicted"/>